<keyword evidence="3" id="KW-1185">Reference proteome</keyword>
<dbReference type="Proteomes" id="UP000003947">
    <property type="component" value="Unassembled WGS sequence"/>
</dbReference>
<gene>
    <name evidence="2" type="ORF">MicloDRAFT_00037170</name>
</gene>
<sequence precursor="true">MTEPRISSLRKDFRIFRDRGFLVTLFLIGLLAAISAIVLVGASNEYGIPLSQVWR</sequence>
<proteinExistence type="predicted"/>
<protein>
    <submittedName>
        <fullName evidence="2">Uncharacterized protein</fullName>
    </submittedName>
</protein>
<evidence type="ECO:0000256" key="1">
    <source>
        <dbReference type="SAM" id="Phobius"/>
    </source>
</evidence>
<keyword evidence="1" id="KW-1133">Transmembrane helix</keyword>
<dbReference type="EMBL" id="JH660645">
    <property type="protein sequence ID" value="EIM27162.1"/>
    <property type="molecule type" value="Genomic_DNA"/>
</dbReference>
<organism evidence="2 3">
    <name type="scientific">Microvirga lotononidis</name>
    <dbReference type="NCBI Taxonomy" id="864069"/>
    <lineage>
        <taxon>Bacteria</taxon>
        <taxon>Pseudomonadati</taxon>
        <taxon>Pseudomonadota</taxon>
        <taxon>Alphaproteobacteria</taxon>
        <taxon>Hyphomicrobiales</taxon>
        <taxon>Methylobacteriaceae</taxon>
        <taxon>Microvirga</taxon>
    </lineage>
</organism>
<dbReference type="RefSeq" id="WP_009763212.1">
    <property type="nucleotide sequence ID" value="NZ_CP141048.1"/>
</dbReference>
<name>I4YT70_9HYPH</name>
<evidence type="ECO:0000313" key="3">
    <source>
        <dbReference type="Proteomes" id="UP000003947"/>
    </source>
</evidence>
<keyword evidence="1" id="KW-0812">Transmembrane</keyword>
<reference evidence="2 3" key="1">
    <citation type="submission" date="2012-02" db="EMBL/GenBank/DDBJ databases">
        <title>Improved High-Quality Draft sequence of Microvirga sp. WSM3557.</title>
        <authorList>
            <consortium name="US DOE Joint Genome Institute"/>
            <person name="Lucas S."/>
            <person name="Han J."/>
            <person name="Lapidus A."/>
            <person name="Cheng J.-F."/>
            <person name="Goodwin L."/>
            <person name="Pitluck S."/>
            <person name="Peters L."/>
            <person name="Zhang X."/>
            <person name="Detter J.C."/>
            <person name="Han C."/>
            <person name="Tapia R."/>
            <person name="Land M."/>
            <person name="Hauser L."/>
            <person name="Kyrpides N."/>
            <person name="Ivanova N."/>
            <person name="Pagani I."/>
            <person name="Brau L."/>
            <person name="Yates R."/>
            <person name="O'Hara G."/>
            <person name="Rui T."/>
            <person name="Howieson J."/>
            <person name="Reeve W."/>
            <person name="Woyke T."/>
        </authorList>
    </citation>
    <scope>NUCLEOTIDE SEQUENCE [LARGE SCALE GENOMIC DNA]</scope>
    <source>
        <strain evidence="2 3">WSM3557</strain>
    </source>
</reference>
<dbReference type="OrthoDB" id="9895399at2"/>
<dbReference type="STRING" id="864069.MicloDRAFT_00037170"/>
<evidence type="ECO:0000313" key="2">
    <source>
        <dbReference type="EMBL" id="EIM27162.1"/>
    </source>
</evidence>
<keyword evidence="1" id="KW-0472">Membrane</keyword>
<dbReference type="HOGENOM" id="CLU_3027247_0_0_5"/>
<accession>I4YT70</accession>
<dbReference type="PATRIC" id="fig|864069.3.peg.4042"/>
<dbReference type="AlphaFoldDB" id="I4YT70"/>
<feature type="transmembrane region" description="Helical" evidence="1">
    <location>
        <begin position="21"/>
        <end position="42"/>
    </location>
</feature>